<feature type="region of interest" description="Disordered" evidence="22">
    <location>
        <begin position="950"/>
        <end position="1091"/>
    </location>
</feature>
<dbReference type="SUPFAM" id="SSF56672">
    <property type="entry name" value="DNA/RNA polymerases"/>
    <property type="match status" value="1"/>
</dbReference>
<evidence type="ECO:0000256" key="5">
    <source>
        <dbReference type="ARBA" id="ARBA00021589"/>
    </source>
</evidence>
<comment type="catalytic activity">
    <reaction evidence="20">
        <text>DNA(n) + a 2'-deoxyribonucleoside 5'-triphosphate = DNA(n+1) + diphosphate</text>
        <dbReference type="Rhea" id="RHEA:22508"/>
        <dbReference type="Rhea" id="RHEA-COMP:17339"/>
        <dbReference type="Rhea" id="RHEA-COMP:17340"/>
        <dbReference type="ChEBI" id="CHEBI:33019"/>
        <dbReference type="ChEBI" id="CHEBI:61560"/>
        <dbReference type="ChEBI" id="CHEBI:173112"/>
        <dbReference type="EC" id="2.7.7.7"/>
    </reaction>
</comment>
<evidence type="ECO:0000313" key="28">
    <source>
        <dbReference type="EMBL" id="TPX57984.1"/>
    </source>
</evidence>
<sequence length="2424" mass="270833">MEPANLPPLEETPPFVSMRIVSIDHYMTYPNRFLDHCTTQFSAPGIEGFRVPVVRIFGVTAAGQKACVHLHNAYRYIYIPYEGPSDPEQAQVYIHKLGTSLNHATALAFGKHPEDAGKNLFIASIVLVKGVPFYGFHPGYRLFLKINLLNPSHVKRVCVILESGSVLGTQFQPHEAHLPYLHQLFIDYNLYGMDFIHFAEARFRMPILDVPHPGLEAHDESTPKPSFFREKSIPDHYKWPSRYNINRQSYCELEIDAWVGDIMNRDRIKERAHIPLPLGAAELDGTKLVPSLEAIWNDEQNRRNLKNIAKPLSDNSTPHSGRHPYSPWSNEARLRSELDRALETNRSNDPHQSDLSDERLKDVQTAFGSVPCWHPTEATVDNPPVPLVISRELSFADFTSSQEYSPSMEHLSVMVDVDRITQAFASQHGDADNQPPGLASELDSFGYSDSDLLNIALDADSKGNAPTPRQSQSIMSVLDEPFEDEDPVMEQSDDSEFDDLSIPELDDLVIYDDPPTPRSPASTSSPTTPGRSSNRKLGPSPLRRALNMSPTPGAWLNAASSRHVRLETMEGGHFQEPNCSFVPISPASSSPLSPHPTATRHGADRSQSAQRPDDHMLGFENTHPPRGEEFRRRLAEEAVAHHIADPGSPFLDDPQWPNELRKTTKPPSSKSDAEDVPSRRPPPRRLPQLDGGADSSPHSTEGGSMNRYSNDDEIESWASPAGQGSESSTSSSGPDQIVFFAEREASEPGSSPIMRPRKKRRREVTFSSSPPVGGADDGDGFYYDPAAQEQNFRVRPANSFDCVEISPLKESRSQYQYVSQEMIPPFVLLPGEKPFPDKSESPSRGSGSATNSPSIKSPIIVKQQHQPHRNTSHSARLPVGNSGNSQPAGMSIEQTIWASSELMYPSHEVATAAPGVAQPVGSQQRLVSSAPSPRKRRLFIDDDQEMELVTGDKRCPHKSLPKDPPSEITPTPAAPVLYSFASEQLGSDASGDMFGIPSTPPLIPDPSRPPPLSLQFDTPTSELALLSPDRGTNTTPNQSSPLLYKHQGVERDRREGVDDENESDVRSCSPLDKRDSAPPLPRKENGVPAYQEEGLPIINFLSDPEEDGDDKPVHTSLVSSLTTELESNFSVESWILASSSQGAGAQFGRKEDADISSGALELDSGDEDMQMASPEILALVHQQHIVGTPQRQRNIANFRRMQREASVDPESPDTPTKLRELRTLTRPPPSQHRPEWVQRFSADKPDADVQVVPIPSQQSVPARWQGLSPKTPAKQTALQDSVTETQTEGNNELEVTPTATPLVHTPMTLMPKQLHVRIPSVMQTPSQGQFGLDPNATWSFSKMPREEAVDTPSHSSRTGVSSHSSTPMMGLRPLHASATQSPRYSNELLGVKPAGDNNVIQKVFRAATNPPTTDELLASLDAFDIPHVVYREPYYSDPRDVPNRTRVWAGREFKFKSTEAVNLPEFEAPVAPDGAVAQVARGIEHWRHVKFDQGVPTNIRLWRPGAEPPSSNTVAKWLHANKLPDHLQNPGTAWQMSDTPVNSPNPIRSLARKANMVSQVEAPTQKNPYGFKYSQINTKTVTTEQQFVCLLSMETHATSQGDLLPNPEIDPIRALFYCLQQDDHVKYPTNGHREGYYVGIIMVEDAYPLSKTGIGGCHLDIVADEKTLIELFLYKVRSFDPDFLVGYEIHMTSWGYLIERARYAHTMDVITELSRVIPEDANTKFGSEEDAWGSRKQSHLQTTGRNFLNVWRLLRNEMTLTSYTLENTAYHVLHIRIPKYTSRTLTEWYENGMLYKWRTVKYYLARVQYNIDLLEDIELISRTSEFARVFGIDFFSVLTRGSQYKVESIMARIAKPENYILITPSPKQVAQQRACECLPLVMEPQSRFYASPLLVLDFQSLYPSIMIAYNYCYSTCLGRVQTVGKPGKLGVINDYQVSAEFVEMYKDHLNISPNGLAFVKANIRESTLKRMLAEILDTRVMVKQSMKMYKSDKSLIRILEARQLGLKYIANVTYGYTGASFSGRMPCVEIADAIVQTGRATLEKGIELINNTKRWGAKVVYGDTDSLFVHLPGISKALAFKVGQEIVDTITSLNPEPVKLKFEKVYHPCVLLAKKRYVGFKYESPEDVEPVFDAKGIETVRRDGCAAVAKSMEQCLKMLFRSQDLSEVKRYCHRQWAKILSGRVSLQDFIIAKEVHLGSYSDRGPPPPGALVSTRKMTRDHRAEPQQGERVPYVVVYGGPGYRLIDSVVPPEELLASKTLRLHGTYYIQKQIIPALSRVFNLVGADVESWFNEMPKVQRAIQFTPSQLQPDVQTRSTRNARTIDQFYVAKHCLICHDLTYEELCETCTRDPQASTSTLALRINEAERRHSELQRICRSCSAHNTALDADSACVSLDCPVFYARLKANQTVRLSARWKQSSLLSW</sequence>
<dbReference type="InterPro" id="IPR043502">
    <property type="entry name" value="DNA/RNA_pol_sf"/>
</dbReference>
<dbReference type="InterPro" id="IPR023211">
    <property type="entry name" value="DNA_pol_palm_dom_sf"/>
</dbReference>
<dbReference type="InterPro" id="IPR056447">
    <property type="entry name" value="REV3_N"/>
</dbReference>
<dbReference type="FunFam" id="3.30.420.10:FF:000024">
    <property type="entry name" value="DNA polymerase zeta catalytic subunit"/>
    <property type="match status" value="1"/>
</dbReference>
<evidence type="ECO:0000256" key="13">
    <source>
        <dbReference type="ARBA" id="ARBA00022833"/>
    </source>
</evidence>
<name>A0A507E2C0_9FUNG</name>
<evidence type="ECO:0000256" key="20">
    <source>
        <dbReference type="ARBA" id="ARBA00049244"/>
    </source>
</evidence>
<feature type="region of interest" description="Disordered" evidence="22">
    <location>
        <begin position="828"/>
        <end position="889"/>
    </location>
</feature>
<feature type="region of interest" description="Disordered" evidence="22">
    <location>
        <begin position="1347"/>
        <end position="1368"/>
    </location>
</feature>
<dbReference type="FunFam" id="1.10.287.690:FF:000002">
    <property type="entry name" value="DNA polymerase zeta"/>
    <property type="match status" value="1"/>
</dbReference>
<dbReference type="Gene3D" id="1.10.132.60">
    <property type="entry name" value="DNA polymerase family B, C-terminal domain"/>
    <property type="match status" value="1"/>
</dbReference>
<dbReference type="SMART" id="SM00486">
    <property type="entry name" value="POLBc"/>
    <property type="match status" value="1"/>
</dbReference>
<keyword evidence="10" id="KW-0479">Metal-binding</keyword>
<evidence type="ECO:0000256" key="6">
    <source>
        <dbReference type="ARBA" id="ARBA00022485"/>
    </source>
</evidence>
<keyword evidence="8" id="KW-0548">Nucleotidyltransferase</keyword>
<dbReference type="GO" id="GO:0000166">
    <property type="term" value="F:nucleotide binding"/>
    <property type="evidence" value="ECO:0007669"/>
    <property type="project" value="InterPro"/>
</dbReference>
<keyword evidence="15" id="KW-0408">Iron</keyword>
<feature type="compositionally biased region" description="Low complexity" evidence="22">
    <location>
        <begin position="1353"/>
        <end position="1366"/>
    </location>
</feature>
<dbReference type="Pfam" id="PF00136">
    <property type="entry name" value="DNA_pol_B"/>
    <property type="match status" value="1"/>
</dbReference>
<dbReference type="CDD" id="cd05778">
    <property type="entry name" value="DNA_polB_zeta_exo"/>
    <property type="match status" value="1"/>
</dbReference>
<keyword evidence="18" id="KW-0234">DNA repair</keyword>
<gene>
    <name evidence="28" type="ORF">PhCBS80983_g03468</name>
</gene>
<dbReference type="InterPro" id="IPR006134">
    <property type="entry name" value="DNA-dir_DNA_pol_B_multi_dom"/>
</dbReference>
<reference evidence="28 29" key="1">
    <citation type="journal article" date="2019" name="Sci. Rep.">
        <title>Comparative genomics of chytrid fungi reveal insights into the obligate biotrophic and pathogenic lifestyle of Synchytrium endobioticum.</title>
        <authorList>
            <person name="van de Vossenberg B.T.L.H."/>
            <person name="Warris S."/>
            <person name="Nguyen H.D.T."/>
            <person name="van Gent-Pelzer M.P.E."/>
            <person name="Joly D.L."/>
            <person name="van de Geest H.C."/>
            <person name="Bonants P.J.M."/>
            <person name="Smith D.S."/>
            <person name="Levesque C.A."/>
            <person name="van der Lee T.A.J."/>
        </authorList>
    </citation>
    <scope>NUCLEOTIDE SEQUENCE [LARGE SCALE GENOMIC DNA]</scope>
    <source>
        <strain evidence="28 29">CBS 809.83</strain>
    </source>
</reference>
<dbReference type="GO" id="GO:0003887">
    <property type="term" value="F:DNA-directed DNA polymerase activity"/>
    <property type="evidence" value="ECO:0007669"/>
    <property type="project" value="UniProtKB-KW"/>
</dbReference>
<dbReference type="PANTHER" id="PTHR45812">
    <property type="entry name" value="DNA POLYMERASE ZETA CATALYTIC SUBUNIT"/>
    <property type="match status" value="1"/>
</dbReference>
<feature type="compositionally biased region" description="Basic and acidic residues" evidence="22">
    <location>
        <begin position="1071"/>
        <end position="1085"/>
    </location>
</feature>
<evidence type="ECO:0000256" key="8">
    <source>
        <dbReference type="ARBA" id="ARBA00022695"/>
    </source>
</evidence>
<dbReference type="InterPro" id="IPR006133">
    <property type="entry name" value="DNA-dir_DNA_pol_B_exonuc"/>
</dbReference>
<dbReference type="Gene3D" id="1.10.287.690">
    <property type="entry name" value="Helix hairpin bin"/>
    <property type="match status" value="1"/>
</dbReference>
<evidence type="ECO:0000313" key="29">
    <source>
        <dbReference type="Proteomes" id="UP000318582"/>
    </source>
</evidence>
<keyword evidence="29" id="KW-1185">Reference proteome</keyword>
<feature type="compositionally biased region" description="Pro residues" evidence="22">
    <location>
        <begin position="998"/>
        <end position="1012"/>
    </location>
</feature>
<evidence type="ECO:0000259" key="24">
    <source>
        <dbReference type="Pfam" id="PF03104"/>
    </source>
</evidence>
<evidence type="ECO:0000256" key="18">
    <source>
        <dbReference type="ARBA" id="ARBA00023204"/>
    </source>
</evidence>
<keyword evidence="7" id="KW-0808">Transferase</keyword>
<evidence type="ECO:0000256" key="21">
    <source>
        <dbReference type="ARBA" id="ARBA00066055"/>
    </source>
</evidence>
<feature type="region of interest" description="Disordered" evidence="22">
    <location>
        <begin position="916"/>
        <end position="935"/>
    </location>
</feature>
<keyword evidence="13" id="KW-0862">Zinc</keyword>
<evidence type="ECO:0000256" key="14">
    <source>
        <dbReference type="ARBA" id="ARBA00022932"/>
    </source>
</evidence>
<dbReference type="InterPro" id="IPR036397">
    <property type="entry name" value="RNaseH_sf"/>
</dbReference>
<dbReference type="Pfam" id="PF24065">
    <property type="entry name" value="REV3_N"/>
    <property type="match status" value="1"/>
</dbReference>
<keyword evidence="6" id="KW-0004">4Fe-4S</keyword>
<organism evidence="28 29">
    <name type="scientific">Powellomyces hirtus</name>
    <dbReference type="NCBI Taxonomy" id="109895"/>
    <lineage>
        <taxon>Eukaryota</taxon>
        <taxon>Fungi</taxon>
        <taxon>Fungi incertae sedis</taxon>
        <taxon>Chytridiomycota</taxon>
        <taxon>Chytridiomycota incertae sedis</taxon>
        <taxon>Chytridiomycetes</taxon>
        <taxon>Spizellomycetales</taxon>
        <taxon>Powellomycetaceae</taxon>
        <taxon>Powellomyces</taxon>
    </lineage>
</organism>
<evidence type="ECO:0000256" key="16">
    <source>
        <dbReference type="ARBA" id="ARBA00023014"/>
    </source>
</evidence>
<dbReference type="Proteomes" id="UP000318582">
    <property type="component" value="Unassembled WGS sequence"/>
</dbReference>
<evidence type="ECO:0000259" key="25">
    <source>
        <dbReference type="Pfam" id="PF14260"/>
    </source>
</evidence>
<keyword evidence="19" id="KW-0539">Nucleus</keyword>
<feature type="compositionally biased region" description="Polar residues" evidence="22">
    <location>
        <begin position="1030"/>
        <end position="1041"/>
    </location>
</feature>
<dbReference type="Gene3D" id="3.30.420.10">
    <property type="entry name" value="Ribonuclease H-like superfamily/Ribonuclease H"/>
    <property type="match status" value="1"/>
</dbReference>
<dbReference type="GO" id="GO:0008270">
    <property type="term" value="F:zinc ion binding"/>
    <property type="evidence" value="ECO:0007669"/>
    <property type="project" value="UniProtKB-KW"/>
</dbReference>
<dbReference type="EC" id="2.7.7.7" evidence="4"/>
<dbReference type="EMBL" id="QEAQ01000044">
    <property type="protein sequence ID" value="TPX57984.1"/>
    <property type="molecule type" value="Genomic_DNA"/>
</dbReference>
<keyword evidence="12" id="KW-0863">Zinc-finger</keyword>
<feature type="compositionally biased region" description="Basic and acidic residues" evidence="22">
    <location>
        <begin position="950"/>
        <end position="965"/>
    </location>
</feature>
<dbReference type="Pfam" id="PF03104">
    <property type="entry name" value="DNA_pol_B_exo1"/>
    <property type="match status" value="1"/>
</dbReference>
<comment type="subunit">
    <text evidence="21">Forms DNA polymerase zeta with REV7.</text>
</comment>
<dbReference type="InterPro" id="IPR017964">
    <property type="entry name" value="DNA-dir_DNA_pol_B_CS"/>
</dbReference>
<dbReference type="InterPro" id="IPR056435">
    <property type="entry name" value="DPOD/Z_N"/>
</dbReference>
<dbReference type="InterPro" id="IPR042087">
    <property type="entry name" value="DNA_pol_B_thumb"/>
</dbReference>
<evidence type="ECO:0000259" key="27">
    <source>
        <dbReference type="Pfam" id="PF24065"/>
    </source>
</evidence>
<dbReference type="GO" id="GO:0005634">
    <property type="term" value="C:nucleus"/>
    <property type="evidence" value="ECO:0007669"/>
    <property type="project" value="UniProtKB-SubCell"/>
</dbReference>
<protein>
    <recommendedName>
        <fullName evidence="5">DNA polymerase zeta catalytic subunit</fullName>
        <ecNumber evidence="4">2.7.7.7</ecNumber>
    </recommendedName>
</protein>
<feature type="domain" description="DNA-directed DNA polymerase family B exonuclease" evidence="24">
    <location>
        <begin position="1574"/>
        <end position="1767"/>
    </location>
</feature>
<evidence type="ECO:0000256" key="2">
    <source>
        <dbReference type="ARBA" id="ARBA00004123"/>
    </source>
</evidence>
<comment type="subcellular location">
    <subcellularLocation>
        <location evidence="2">Nucleus</location>
    </subcellularLocation>
</comment>
<keyword evidence="11" id="KW-0227">DNA damage</keyword>
<feature type="domain" description="DNA polymerase delta/zeta catalytic subunit N-terminal" evidence="26">
    <location>
        <begin position="76"/>
        <end position="155"/>
    </location>
</feature>
<evidence type="ECO:0000256" key="4">
    <source>
        <dbReference type="ARBA" id="ARBA00012417"/>
    </source>
</evidence>
<evidence type="ECO:0000259" key="23">
    <source>
        <dbReference type="Pfam" id="PF00136"/>
    </source>
</evidence>
<feature type="compositionally biased region" description="Low complexity" evidence="22">
    <location>
        <begin position="519"/>
        <end position="532"/>
    </location>
</feature>
<dbReference type="GO" id="GO:0042276">
    <property type="term" value="P:error-prone translesion synthesis"/>
    <property type="evidence" value="ECO:0007669"/>
    <property type="project" value="TreeGrafter"/>
</dbReference>
<evidence type="ECO:0000256" key="17">
    <source>
        <dbReference type="ARBA" id="ARBA00023125"/>
    </source>
</evidence>
<evidence type="ECO:0000256" key="1">
    <source>
        <dbReference type="ARBA" id="ARBA00001966"/>
    </source>
</evidence>
<dbReference type="Gene3D" id="3.30.342.10">
    <property type="entry name" value="DNA Polymerase, chain B, domain 1"/>
    <property type="match status" value="1"/>
</dbReference>
<dbReference type="InterPro" id="IPR012337">
    <property type="entry name" value="RNaseH-like_sf"/>
</dbReference>
<dbReference type="GO" id="GO:0051539">
    <property type="term" value="F:4 iron, 4 sulfur cluster binding"/>
    <property type="evidence" value="ECO:0007669"/>
    <property type="project" value="UniProtKB-KW"/>
</dbReference>
<dbReference type="PANTHER" id="PTHR45812:SF1">
    <property type="entry name" value="DNA POLYMERASE ZETA CATALYTIC SUBUNIT"/>
    <property type="match status" value="1"/>
</dbReference>
<feature type="region of interest" description="Disordered" evidence="22">
    <location>
        <begin position="309"/>
        <end position="330"/>
    </location>
</feature>
<feature type="compositionally biased region" description="Polar residues" evidence="22">
    <location>
        <begin position="920"/>
        <end position="931"/>
    </location>
</feature>
<feature type="compositionally biased region" description="Polar residues" evidence="22">
    <location>
        <begin position="842"/>
        <end position="855"/>
    </location>
</feature>
<evidence type="ECO:0000256" key="9">
    <source>
        <dbReference type="ARBA" id="ARBA00022705"/>
    </source>
</evidence>
<keyword evidence="14 28" id="KW-0239">DNA-directed DNA polymerase</keyword>
<feature type="domain" description="C4-type zinc-finger of DNA polymerase delta" evidence="25">
    <location>
        <begin position="2332"/>
        <end position="2403"/>
    </location>
</feature>
<evidence type="ECO:0000259" key="26">
    <source>
        <dbReference type="Pfam" id="PF24055"/>
    </source>
</evidence>
<comment type="caution">
    <text evidence="28">The sequence shown here is derived from an EMBL/GenBank/DDBJ whole genome shotgun (WGS) entry which is preliminary data.</text>
</comment>
<evidence type="ECO:0000256" key="7">
    <source>
        <dbReference type="ARBA" id="ARBA00022679"/>
    </source>
</evidence>
<keyword evidence="16" id="KW-0411">Iron-sulfur</keyword>
<evidence type="ECO:0000256" key="22">
    <source>
        <dbReference type="SAM" id="MobiDB-lite"/>
    </source>
</evidence>
<dbReference type="InterPro" id="IPR030559">
    <property type="entry name" value="PolZ_Rev3"/>
</dbReference>
<keyword evidence="9" id="KW-0235">DNA replication</keyword>
<feature type="compositionally biased region" description="Basic and acidic residues" evidence="22">
    <location>
        <begin position="611"/>
        <end position="644"/>
    </location>
</feature>
<evidence type="ECO:0000256" key="3">
    <source>
        <dbReference type="ARBA" id="ARBA00005755"/>
    </source>
</evidence>
<feature type="compositionally biased region" description="Basic and acidic residues" evidence="22">
    <location>
        <begin position="1047"/>
        <end position="1056"/>
    </location>
</feature>
<dbReference type="GO" id="GO:0016035">
    <property type="term" value="C:zeta DNA polymerase complex"/>
    <property type="evidence" value="ECO:0007669"/>
    <property type="project" value="InterPro"/>
</dbReference>
<dbReference type="GO" id="GO:0000724">
    <property type="term" value="P:double-strand break repair via homologous recombination"/>
    <property type="evidence" value="ECO:0007669"/>
    <property type="project" value="TreeGrafter"/>
</dbReference>
<dbReference type="PRINTS" id="PR00106">
    <property type="entry name" value="DNAPOLB"/>
</dbReference>
<dbReference type="GO" id="GO:0006260">
    <property type="term" value="P:DNA replication"/>
    <property type="evidence" value="ECO:0007669"/>
    <property type="project" value="UniProtKB-KW"/>
</dbReference>
<dbReference type="GO" id="GO:0003677">
    <property type="term" value="F:DNA binding"/>
    <property type="evidence" value="ECO:0007669"/>
    <property type="project" value="UniProtKB-KW"/>
</dbReference>
<dbReference type="FunFam" id="1.10.132.60:FF:000007">
    <property type="entry name" value="DNA polymerase"/>
    <property type="match status" value="1"/>
</dbReference>
<evidence type="ECO:0000256" key="12">
    <source>
        <dbReference type="ARBA" id="ARBA00022771"/>
    </source>
</evidence>
<feature type="domain" description="DNA-directed DNA polymerase family B multifunctional" evidence="23">
    <location>
        <begin position="1834"/>
        <end position="2281"/>
    </location>
</feature>
<proteinExistence type="inferred from homology"/>
<dbReference type="PROSITE" id="PS00116">
    <property type="entry name" value="DNA_POLYMERASE_B"/>
    <property type="match status" value="1"/>
</dbReference>
<feature type="region of interest" description="Disordered" evidence="22">
    <location>
        <begin position="577"/>
        <end position="784"/>
    </location>
</feature>
<dbReference type="Pfam" id="PF14260">
    <property type="entry name" value="zf-C4pol"/>
    <property type="match status" value="1"/>
</dbReference>
<feature type="compositionally biased region" description="Low complexity" evidence="22">
    <location>
        <begin position="719"/>
        <end position="733"/>
    </location>
</feature>
<comment type="similarity">
    <text evidence="3">Belongs to the DNA polymerase type-B family.</text>
</comment>
<dbReference type="Gene3D" id="3.90.1600.10">
    <property type="entry name" value="Palm domain of DNA polymerase"/>
    <property type="match status" value="1"/>
</dbReference>
<dbReference type="Pfam" id="PF24055">
    <property type="entry name" value="POL3_N"/>
    <property type="match status" value="1"/>
</dbReference>
<dbReference type="InterPro" id="IPR006172">
    <property type="entry name" value="DNA-dir_DNA_pol_B"/>
</dbReference>
<feature type="compositionally biased region" description="Low complexity" evidence="22">
    <location>
        <begin position="583"/>
        <end position="596"/>
    </location>
</feature>
<keyword evidence="17" id="KW-0238">DNA-binding</keyword>
<feature type="compositionally biased region" description="Polar residues" evidence="22">
    <location>
        <begin position="696"/>
        <end position="708"/>
    </location>
</feature>
<feature type="domain" description="DNA polymerase zeta catalytic subunit N-terminal" evidence="27">
    <location>
        <begin position="16"/>
        <end position="71"/>
    </location>
</feature>
<evidence type="ECO:0000256" key="19">
    <source>
        <dbReference type="ARBA" id="ARBA00023242"/>
    </source>
</evidence>
<evidence type="ECO:0000256" key="10">
    <source>
        <dbReference type="ARBA" id="ARBA00022723"/>
    </source>
</evidence>
<dbReference type="SUPFAM" id="SSF53098">
    <property type="entry name" value="Ribonuclease H-like"/>
    <property type="match status" value="1"/>
</dbReference>
<comment type="cofactor">
    <cofactor evidence="1">
        <name>[4Fe-4S] cluster</name>
        <dbReference type="ChEBI" id="CHEBI:49883"/>
    </cofactor>
</comment>
<evidence type="ECO:0000256" key="11">
    <source>
        <dbReference type="ARBA" id="ARBA00022763"/>
    </source>
</evidence>
<accession>A0A507E2C0</accession>
<dbReference type="STRING" id="109895.A0A507E2C0"/>
<dbReference type="InterPro" id="IPR025687">
    <property type="entry name" value="Znf-C4pol"/>
</dbReference>
<evidence type="ECO:0000256" key="15">
    <source>
        <dbReference type="ARBA" id="ARBA00023004"/>
    </source>
</evidence>
<dbReference type="CDD" id="cd05534">
    <property type="entry name" value="POLBc_zeta"/>
    <property type="match status" value="1"/>
</dbReference>
<feature type="region of interest" description="Disordered" evidence="22">
    <location>
        <begin position="508"/>
        <end position="554"/>
    </location>
</feature>